<dbReference type="InterPro" id="IPR018108">
    <property type="entry name" value="MCP_transmembrane"/>
</dbReference>
<dbReference type="PROSITE" id="PS50920">
    <property type="entry name" value="SOLCAR"/>
    <property type="match status" value="3"/>
</dbReference>
<evidence type="ECO:0000313" key="14">
    <source>
        <dbReference type="EMBL" id="KAG7195018.1"/>
    </source>
</evidence>
<dbReference type="InterPro" id="IPR036291">
    <property type="entry name" value="NAD(P)-bd_dom_sf"/>
</dbReference>
<evidence type="ECO:0000256" key="3">
    <source>
        <dbReference type="ARBA" id="ARBA00006375"/>
    </source>
</evidence>
<comment type="function">
    <text evidence="1">Mitochondrial transporter that mediates uptake of thiamine pyrophosphate (ThPP) into mitochondria.</text>
</comment>
<evidence type="ECO:0000256" key="7">
    <source>
        <dbReference type="ARBA" id="ARBA00022989"/>
    </source>
</evidence>
<dbReference type="EMBL" id="JAHMUF010000005">
    <property type="protein sequence ID" value="KAG7195018.1"/>
    <property type="molecule type" value="Genomic_DNA"/>
</dbReference>
<evidence type="ECO:0000259" key="13">
    <source>
        <dbReference type="Pfam" id="PF02826"/>
    </source>
</evidence>
<keyword evidence="7" id="KW-1133">Transmembrane helix</keyword>
<reference evidence="14" key="1">
    <citation type="submission" date="2021-03" db="EMBL/GenBank/DDBJ databases">
        <authorList>
            <person name="Palmer J.M."/>
        </authorList>
    </citation>
    <scope>NUCLEOTIDE SEQUENCE</scope>
    <source>
        <strain evidence="14">ARV_011</strain>
    </source>
</reference>
<accession>A0A9P7VC04</accession>
<evidence type="ECO:0000256" key="5">
    <source>
        <dbReference type="ARBA" id="ARBA00022448"/>
    </source>
</evidence>
<dbReference type="InterPro" id="IPR006140">
    <property type="entry name" value="D-isomer_DH_NAD-bd"/>
</dbReference>
<evidence type="ECO:0000313" key="15">
    <source>
        <dbReference type="Proteomes" id="UP000790833"/>
    </source>
</evidence>
<dbReference type="GeneID" id="66117505"/>
<sequence>MSTNTAKVLRIGKVFYAQTKWNQLESKEGVEVIECTLKTRQEFLQDLKTIYKDVTNITRTFESVNNTGRFDEEIAQALPDSVKTVSHCGAGYDQVDIAPLSARGIQVSNVTTPVEAPTADTAVFLLLDCLRNYSWGQREITKWPQTKAGGAPLGREPRNKTVGILGMGGIGRAIRDRLKPFGFGKIQYYNRNQLSSDLEKGTEYCGSLDEFFATSDVILISIPLNSHTFHFINNEAIDKMKDGVIIINTARGAVVDESQLIAHLKLGKVGSYGSDVFENEPDYNKELVSLPNVVALPHMGTHAIESIQTMEEFVVENVESYLETGKVKTIVPEQYSIFYPPVDGDGTSQLQQEQQQEEHLHLHHQLPIIPGVDAIEIDYEALPENASLAAHLAAGALAGIMEHSVMFPIDSIKTRMQILDKGLVHLSRSVFESISKIASTEGAYSLWKGVSSVIMGAGPAHAVYFSVFEATKTFLVNRMTNSPNSKKIITDENHPLIASGAGIAATTASDALMTPFDTIKQRMQALQIPELQKSSSRIQSVNIMKVAGHMYRGEGLKAFYISYPTTLLTNIPFAALNFGFYEYSSAKLNPTNQYNPYLHCVSGGIAGGIAAALTTPLDCIKTALQTKGIVHSETLRNINGFKSAVKAIYAQGGYKAFLRGLKPRIIFNVPSTAISWTAYEMAKEILIRGNGQRK</sequence>
<protein>
    <recommendedName>
        <fullName evidence="4">Mitochondrial thiamine pyrophosphate carrier 1</fullName>
    </recommendedName>
</protein>
<comment type="caution">
    <text evidence="14">The sequence shown here is derived from an EMBL/GenBank/DDBJ whole genome shotgun (WGS) entry which is preliminary data.</text>
</comment>
<dbReference type="OrthoDB" id="9991913at2759"/>
<feature type="domain" description="D-isomer specific 2-hydroxyacid dehydrogenase catalytic" evidence="12">
    <location>
        <begin position="36"/>
        <end position="331"/>
    </location>
</feature>
<proteinExistence type="inferred from homology"/>
<organism evidence="14 15">
    <name type="scientific">Scheffersomyces spartinae</name>
    <dbReference type="NCBI Taxonomy" id="45513"/>
    <lineage>
        <taxon>Eukaryota</taxon>
        <taxon>Fungi</taxon>
        <taxon>Dikarya</taxon>
        <taxon>Ascomycota</taxon>
        <taxon>Saccharomycotina</taxon>
        <taxon>Pichiomycetes</taxon>
        <taxon>Debaryomycetaceae</taxon>
        <taxon>Scheffersomyces</taxon>
    </lineage>
</organism>
<dbReference type="InterPro" id="IPR029753">
    <property type="entry name" value="D-isomer_DH_CS"/>
</dbReference>
<dbReference type="GO" id="GO:0016616">
    <property type="term" value="F:oxidoreductase activity, acting on the CH-OH group of donors, NAD or NADP as acceptor"/>
    <property type="evidence" value="ECO:0007669"/>
    <property type="project" value="InterPro"/>
</dbReference>
<dbReference type="PROSITE" id="PS00065">
    <property type="entry name" value="D_2_HYDROXYACID_DH_1"/>
    <property type="match status" value="1"/>
</dbReference>
<dbReference type="GO" id="GO:0031966">
    <property type="term" value="C:mitochondrial membrane"/>
    <property type="evidence" value="ECO:0007669"/>
    <property type="project" value="UniProtKB-SubCell"/>
</dbReference>
<dbReference type="GO" id="GO:0015093">
    <property type="term" value="F:ferrous iron transmembrane transporter activity"/>
    <property type="evidence" value="ECO:0007669"/>
    <property type="project" value="TreeGrafter"/>
</dbReference>
<dbReference type="InterPro" id="IPR006139">
    <property type="entry name" value="D-isomer_2_OHA_DH_cat_dom"/>
</dbReference>
<evidence type="ECO:0000256" key="1">
    <source>
        <dbReference type="ARBA" id="ARBA00002238"/>
    </source>
</evidence>
<keyword evidence="6 11" id="KW-0812">Transmembrane</keyword>
<dbReference type="Pfam" id="PF00153">
    <property type="entry name" value="Mito_carr"/>
    <property type="match status" value="3"/>
</dbReference>
<dbReference type="Gene3D" id="3.40.50.720">
    <property type="entry name" value="NAD(P)-binding Rossmann-like Domain"/>
    <property type="match status" value="2"/>
</dbReference>
<keyword evidence="10 11" id="KW-0472">Membrane</keyword>
<evidence type="ECO:0000256" key="9">
    <source>
        <dbReference type="ARBA" id="ARBA00023128"/>
    </source>
</evidence>
<gene>
    <name evidence="14" type="primary">MRS3/4</name>
    <name evidence="14" type="ORF">KQ657_004131</name>
</gene>
<dbReference type="Pfam" id="PF00389">
    <property type="entry name" value="2-Hacid_dh"/>
    <property type="match status" value="1"/>
</dbReference>
<keyword evidence="9" id="KW-0496">Mitochondrion</keyword>
<keyword evidence="8" id="KW-0560">Oxidoreductase</keyword>
<dbReference type="RefSeq" id="XP_043050565.1">
    <property type="nucleotide sequence ID" value="XM_043194814.1"/>
</dbReference>
<dbReference type="PROSITE" id="PS00671">
    <property type="entry name" value="D_2_HYDROXYACID_DH_3"/>
    <property type="match status" value="1"/>
</dbReference>
<evidence type="ECO:0000256" key="11">
    <source>
        <dbReference type="PROSITE-ProRule" id="PRU00282"/>
    </source>
</evidence>
<feature type="repeat" description="Solcar" evidence="11">
    <location>
        <begin position="493"/>
        <end position="587"/>
    </location>
</feature>
<dbReference type="Gene3D" id="1.50.40.10">
    <property type="entry name" value="Mitochondrial carrier domain"/>
    <property type="match status" value="2"/>
</dbReference>
<evidence type="ECO:0000256" key="10">
    <source>
        <dbReference type="ARBA" id="ARBA00023136"/>
    </source>
</evidence>
<comment type="subcellular location">
    <subcellularLocation>
        <location evidence="2">Mitochondrion membrane</location>
        <topology evidence="2">Multi-pass membrane protein</topology>
    </subcellularLocation>
</comment>
<keyword evidence="15" id="KW-1185">Reference proteome</keyword>
<dbReference type="SUPFAM" id="SSF52283">
    <property type="entry name" value="Formate/glycerate dehydrogenase catalytic domain-like"/>
    <property type="match status" value="1"/>
</dbReference>
<dbReference type="SUPFAM" id="SSF51735">
    <property type="entry name" value="NAD(P)-binding Rossmann-fold domains"/>
    <property type="match status" value="1"/>
</dbReference>
<evidence type="ECO:0000256" key="4">
    <source>
        <dbReference type="ARBA" id="ARBA00021935"/>
    </source>
</evidence>
<feature type="repeat" description="Solcar" evidence="11">
    <location>
        <begin position="594"/>
        <end position="685"/>
    </location>
</feature>
<evidence type="ECO:0000259" key="12">
    <source>
        <dbReference type="Pfam" id="PF00389"/>
    </source>
</evidence>
<dbReference type="Pfam" id="PF02826">
    <property type="entry name" value="2-Hacid_dh_C"/>
    <property type="match status" value="1"/>
</dbReference>
<dbReference type="GO" id="GO:0048250">
    <property type="term" value="P:iron import into the mitochondrion"/>
    <property type="evidence" value="ECO:0007669"/>
    <property type="project" value="TreeGrafter"/>
</dbReference>
<dbReference type="PANTHER" id="PTHR45758">
    <property type="entry name" value="MITOFERRIN-1-RELATED"/>
    <property type="match status" value="1"/>
</dbReference>
<evidence type="ECO:0000256" key="2">
    <source>
        <dbReference type="ARBA" id="ARBA00004225"/>
    </source>
</evidence>
<dbReference type="GO" id="GO:0051287">
    <property type="term" value="F:NAD binding"/>
    <property type="evidence" value="ECO:0007669"/>
    <property type="project" value="InterPro"/>
</dbReference>
<evidence type="ECO:0000256" key="6">
    <source>
        <dbReference type="ARBA" id="ARBA00022692"/>
    </source>
</evidence>
<name>A0A9P7VC04_9ASCO</name>
<dbReference type="InterPro" id="IPR029752">
    <property type="entry name" value="D-isomer_DH_CS1"/>
</dbReference>
<evidence type="ECO:0000256" key="8">
    <source>
        <dbReference type="ARBA" id="ARBA00023002"/>
    </source>
</evidence>
<dbReference type="Proteomes" id="UP000790833">
    <property type="component" value="Unassembled WGS sequence"/>
</dbReference>
<dbReference type="SUPFAM" id="SSF103506">
    <property type="entry name" value="Mitochondrial carrier"/>
    <property type="match status" value="1"/>
</dbReference>
<comment type="similarity">
    <text evidence="3">Belongs to the mitochondrial carrier (TC 2.A.29) family.</text>
</comment>
<feature type="repeat" description="Solcar" evidence="11">
    <location>
        <begin position="386"/>
        <end position="474"/>
    </location>
</feature>
<dbReference type="InterPro" id="IPR023395">
    <property type="entry name" value="MCP_dom_sf"/>
</dbReference>
<feature type="domain" description="D-isomer specific 2-hydroxyacid dehydrogenase NAD-binding" evidence="13">
    <location>
        <begin position="124"/>
        <end position="300"/>
    </location>
</feature>
<keyword evidence="5" id="KW-0813">Transport</keyword>
<dbReference type="CDD" id="cd12168">
    <property type="entry name" value="Mand_dh_like"/>
    <property type="match status" value="1"/>
</dbReference>
<dbReference type="PANTHER" id="PTHR45758:SF4">
    <property type="entry name" value="MITOFERRIN-1"/>
    <property type="match status" value="1"/>
</dbReference>
<dbReference type="AlphaFoldDB" id="A0A9P7VC04"/>